<accession>A0ABD2IRR4</accession>
<dbReference type="SUPFAM" id="SSF81382">
    <property type="entry name" value="Skp1 dimerisation domain-like"/>
    <property type="match status" value="1"/>
</dbReference>
<dbReference type="PANTHER" id="PTHR11165">
    <property type="entry name" value="SKP1"/>
    <property type="match status" value="1"/>
</dbReference>
<dbReference type="Pfam" id="PF01466">
    <property type="entry name" value="Skp1"/>
    <property type="match status" value="1"/>
</dbReference>
<feature type="compositionally biased region" description="Low complexity" evidence="1">
    <location>
        <begin position="29"/>
        <end position="39"/>
    </location>
</feature>
<protein>
    <recommendedName>
        <fullName evidence="2">SKP1 component dimerisation domain-containing protein</fullName>
    </recommendedName>
</protein>
<dbReference type="Gene3D" id="3.30.710.10">
    <property type="entry name" value="Potassium Channel Kv1.1, Chain A"/>
    <property type="match status" value="1"/>
</dbReference>
<name>A0ABD2IRR4_9BILA</name>
<evidence type="ECO:0000313" key="3">
    <source>
        <dbReference type="EMBL" id="KAL3081916.1"/>
    </source>
</evidence>
<feature type="compositionally biased region" description="Basic and acidic residues" evidence="1">
    <location>
        <begin position="1"/>
        <end position="28"/>
    </location>
</feature>
<comment type="caution">
    <text evidence="3">The sequence shown here is derived from an EMBL/GenBank/DDBJ whole genome shotgun (WGS) entry which is preliminary data.</text>
</comment>
<dbReference type="InterPro" id="IPR011333">
    <property type="entry name" value="SKP1/BTB/POZ_sf"/>
</dbReference>
<organism evidence="3 4">
    <name type="scientific">Heterodera trifolii</name>
    <dbReference type="NCBI Taxonomy" id="157864"/>
    <lineage>
        <taxon>Eukaryota</taxon>
        <taxon>Metazoa</taxon>
        <taxon>Ecdysozoa</taxon>
        <taxon>Nematoda</taxon>
        <taxon>Chromadorea</taxon>
        <taxon>Rhabditida</taxon>
        <taxon>Tylenchina</taxon>
        <taxon>Tylenchomorpha</taxon>
        <taxon>Tylenchoidea</taxon>
        <taxon>Heteroderidae</taxon>
        <taxon>Heteroderinae</taxon>
        <taxon>Heterodera</taxon>
    </lineage>
</organism>
<evidence type="ECO:0000313" key="4">
    <source>
        <dbReference type="Proteomes" id="UP001620626"/>
    </source>
</evidence>
<dbReference type="AlphaFoldDB" id="A0ABD2IRR4"/>
<dbReference type="EMBL" id="JBICBT010001126">
    <property type="protein sequence ID" value="KAL3081916.1"/>
    <property type="molecule type" value="Genomic_DNA"/>
</dbReference>
<gene>
    <name evidence="3" type="ORF">niasHT_037094</name>
</gene>
<dbReference type="SUPFAM" id="SSF54695">
    <property type="entry name" value="POZ domain"/>
    <property type="match status" value="1"/>
</dbReference>
<evidence type="ECO:0000259" key="2">
    <source>
        <dbReference type="Pfam" id="PF01466"/>
    </source>
</evidence>
<feature type="domain" description="SKP1 component dimerisation" evidence="2">
    <location>
        <begin position="169"/>
        <end position="215"/>
    </location>
</feature>
<evidence type="ECO:0000256" key="1">
    <source>
        <dbReference type="SAM" id="MobiDB-lite"/>
    </source>
</evidence>
<reference evidence="3 4" key="1">
    <citation type="submission" date="2024-10" db="EMBL/GenBank/DDBJ databases">
        <authorList>
            <person name="Kim D."/>
        </authorList>
    </citation>
    <scope>NUCLEOTIDE SEQUENCE [LARGE SCALE GENOMIC DNA]</scope>
    <source>
        <strain evidence="3">BH-2024</strain>
    </source>
</reference>
<proteinExistence type="predicted"/>
<dbReference type="Proteomes" id="UP001620626">
    <property type="component" value="Unassembled WGS sequence"/>
</dbReference>
<sequence>MVDEKNIVEEKNTSHKMADEKNMVEEKNTSSSTSATDSSPDGGNSLKEEMLQREVFCECAGGERVAVRASLMFQSQAFDDMWKSLNVNTNELPDDFVFPMSSVSVPVFKKIINWMENHVGQQVPEFEEDPNTRERKWFVQTDFEKDFFKVEVEELVDFLNGSNFLNLQSLYRHSCQAMAALLKDRTPEEIRELLGIDDDLTEEQKAEIRRKNVWCNY</sequence>
<feature type="region of interest" description="Disordered" evidence="1">
    <location>
        <begin position="1"/>
        <end position="45"/>
    </location>
</feature>
<keyword evidence="4" id="KW-1185">Reference proteome</keyword>
<dbReference type="InterPro" id="IPR016897">
    <property type="entry name" value="SKP1"/>
</dbReference>
<dbReference type="InterPro" id="IPR036296">
    <property type="entry name" value="SKP1-like_dim_sf"/>
</dbReference>
<dbReference type="InterPro" id="IPR016072">
    <property type="entry name" value="Skp1_comp_dimer"/>
</dbReference>